<evidence type="ECO:0000256" key="1">
    <source>
        <dbReference type="SAM" id="MobiDB-lite"/>
    </source>
</evidence>
<feature type="region of interest" description="Disordered" evidence="1">
    <location>
        <begin position="1"/>
        <end position="60"/>
    </location>
</feature>
<organism evidence="2 3">
    <name type="scientific">Streptomyces subrutilus</name>
    <dbReference type="NCBI Taxonomy" id="36818"/>
    <lineage>
        <taxon>Bacteria</taxon>
        <taxon>Bacillati</taxon>
        <taxon>Actinomycetota</taxon>
        <taxon>Actinomycetes</taxon>
        <taxon>Kitasatosporales</taxon>
        <taxon>Streptomycetaceae</taxon>
        <taxon>Streptomyces</taxon>
    </lineage>
</organism>
<keyword evidence="3" id="KW-1185">Reference proteome</keyword>
<dbReference type="Proteomes" id="UP000095705">
    <property type="component" value="Unassembled WGS sequence"/>
</dbReference>
<proteinExistence type="predicted"/>
<accession>A0A1E5P0D1</accession>
<dbReference type="AlphaFoldDB" id="A0A1E5P0D1"/>
<reference evidence="2 3" key="1">
    <citation type="submission" date="2016-08" db="EMBL/GenBank/DDBJ databases">
        <title>The complete genome of Streptomyces subrutilus 10-1-1.</title>
        <authorList>
            <person name="Chen X."/>
        </authorList>
    </citation>
    <scope>NUCLEOTIDE SEQUENCE [LARGE SCALE GENOMIC DNA]</scope>
    <source>
        <strain evidence="2 3">10-1-1</strain>
    </source>
</reference>
<dbReference type="OrthoDB" id="9864204at2"/>
<sequence length="159" mass="17351">MTQGQEEEYGPGSPDYGLSYEPDPSAGQADDYGPGSPDYGLSYEPDPWADPVPDENTDYGFRARSFDADHAESMWEAAFRDGHITREQFQNRRRGGTASERAEAPDAGPVIRSAVENVRAKLADPSLSPEQRAINEEVLASLQRTLDEMPAGPDESDAS</sequence>
<evidence type="ECO:0000313" key="2">
    <source>
        <dbReference type="EMBL" id="OEJ22513.1"/>
    </source>
</evidence>
<name>A0A1E5P0D1_9ACTN</name>
<dbReference type="EMBL" id="MEHK01000002">
    <property type="protein sequence ID" value="OEJ22513.1"/>
    <property type="molecule type" value="Genomic_DNA"/>
</dbReference>
<evidence type="ECO:0000313" key="3">
    <source>
        <dbReference type="Proteomes" id="UP000095705"/>
    </source>
</evidence>
<feature type="region of interest" description="Disordered" evidence="1">
    <location>
        <begin position="86"/>
        <end position="110"/>
    </location>
</feature>
<protein>
    <submittedName>
        <fullName evidence="2">Uncharacterized protein</fullName>
    </submittedName>
</protein>
<gene>
    <name evidence="2" type="ORF">BGK67_33870</name>
</gene>
<comment type="caution">
    <text evidence="2">The sequence shown here is derived from an EMBL/GenBank/DDBJ whole genome shotgun (WGS) entry which is preliminary data.</text>
</comment>
<dbReference type="RefSeq" id="WP_069924561.1">
    <property type="nucleotide sequence ID" value="NZ_MEHK01000002.1"/>
</dbReference>